<evidence type="ECO:0000313" key="12">
    <source>
        <dbReference type="EMBL" id="SDG08755.1"/>
    </source>
</evidence>
<keyword evidence="4" id="KW-0813">Transport</keyword>
<dbReference type="GO" id="GO:0009288">
    <property type="term" value="C:bacterial-type flagellum"/>
    <property type="evidence" value="ECO:0007669"/>
    <property type="project" value="InterPro"/>
</dbReference>
<keyword evidence="5" id="KW-1003">Cell membrane</keyword>
<evidence type="ECO:0000256" key="6">
    <source>
        <dbReference type="ARBA" id="ARBA00022500"/>
    </source>
</evidence>
<evidence type="ECO:0000256" key="8">
    <source>
        <dbReference type="ARBA" id="ARBA00022927"/>
    </source>
</evidence>
<keyword evidence="9" id="KW-0472">Membrane</keyword>
<evidence type="ECO:0000256" key="4">
    <source>
        <dbReference type="ARBA" id="ARBA00022448"/>
    </source>
</evidence>
<dbReference type="Gene3D" id="1.10.287.1700">
    <property type="match status" value="1"/>
</dbReference>
<keyword evidence="6" id="KW-0145">Chemotaxis</keyword>
<evidence type="ECO:0000256" key="1">
    <source>
        <dbReference type="ARBA" id="ARBA00004413"/>
    </source>
</evidence>
<protein>
    <recommendedName>
        <fullName evidence="3">Flagellar FliJ protein</fullName>
    </recommendedName>
</protein>
<keyword evidence="7" id="KW-1005">Bacterial flagellum biogenesis</keyword>
<evidence type="ECO:0000256" key="11">
    <source>
        <dbReference type="SAM" id="MobiDB-lite"/>
    </source>
</evidence>
<keyword evidence="12" id="KW-0966">Cell projection</keyword>
<dbReference type="Proteomes" id="UP000198641">
    <property type="component" value="Unassembled WGS sequence"/>
</dbReference>
<keyword evidence="8" id="KW-0653">Protein transport</keyword>
<proteinExistence type="inferred from homology"/>
<dbReference type="EMBL" id="FNCI01000004">
    <property type="protein sequence ID" value="SDG08755.1"/>
    <property type="molecule type" value="Genomic_DNA"/>
</dbReference>
<dbReference type="PANTHER" id="PTHR38786:SF1">
    <property type="entry name" value="FLAGELLAR FLIJ PROTEIN"/>
    <property type="match status" value="1"/>
</dbReference>
<evidence type="ECO:0000256" key="7">
    <source>
        <dbReference type="ARBA" id="ARBA00022795"/>
    </source>
</evidence>
<comment type="similarity">
    <text evidence="2">Belongs to the FliJ family.</text>
</comment>
<keyword evidence="12" id="KW-0282">Flagellum</keyword>
<comment type="subcellular location">
    <subcellularLocation>
        <location evidence="1">Cell membrane</location>
        <topology evidence="1">Peripheral membrane protein</topology>
        <orientation evidence="1">Cytoplasmic side</orientation>
    </subcellularLocation>
</comment>
<evidence type="ECO:0000256" key="9">
    <source>
        <dbReference type="ARBA" id="ARBA00023136"/>
    </source>
</evidence>
<organism evidence="12 13">
    <name type="scientific">Onishia taeanensis</name>
    <dbReference type="NCBI Taxonomy" id="284577"/>
    <lineage>
        <taxon>Bacteria</taxon>
        <taxon>Pseudomonadati</taxon>
        <taxon>Pseudomonadota</taxon>
        <taxon>Gammaproteobacteria</taxon>
        <taxon>Oceanospirillales</taxon>
        <taxon>Halomonadaceae</taxon>
        <taxon>Onishia</taxon>
    </lineage>
</organism>
<dbReference type="GO" id="GO:0003774">
    <property type="term" value="F:cytoskeletal motor activity"/>
    <property type="evidence" value="ECO:0007669"/>
    <property type="project" value="InterPro"/>
</dbReference>
<dbReference type="PIRSF" id="PIRSF019404">
    <property type="entry name" value="FliJ"/>
    <property type="match status" value="1"/>
</dbReference>
<dbReference type="RefSeq" id="WP_092524821.1">
    <property type="nucleotide sequence ID" value="NZ_FNCI01000004.1"/>
</dbReference>
<feature type="compositionally biased region" description="Basic and acidic residues" evidence="11">
    <location>
        <begin position="116"/>
        <end position="136"/>
    </location>
</feature>
<dbReference type="NCBIfam" id="TIGR02473">
    <property type="entry name" value="flagell_FliJ"/>
    <property type="match status" value="1"/>
</dbReference>
<keyword evidence="12" id="KW-0969">Cilium</keyword>
<reference evidence="12 13" key="1">
    <citation type="submission" date="2016-10" db="EMBL/GenBank/DDBJ databases">
        <authorList>
            <person name="de Groot N.N."/>
        </authorList>
    </citation>
    <scope>NUCLEOTIDE SEQUENCE [LARGE SCALE GENOMIC DNA]</scope>
    <source>
        <strain evidence="12 13">BH539</strain>
    </source>
</reference>
<name>A0A1G7RDN0_9GAMM</name>
<keyword evidence="13" id="KW-1185">Reference proteome</keyword>
<dbReference type="GO" id="GO:0006935">
    <property type="term" value="P:chemotaxis"/>
    <property type="evidence" value="ECO:0007669"/>
    <property type="project" value="UniProtKB-KW"/>
</dbReference>
<dbReference type="GO" id="GO:0005886">
    <property type="term" value="C:plasma membrane"/>
    <property type="evidence" value="ECO:0007669"/>
    <property type="project" value="UniProtKB-SubCell"/>
</dbReference>
<evidence type="ECO:0000256" key="3">
    <source>
        <dbReference type="ARBA" id="ARBA00020392"/>
    </source>
</evidence>
<dbReference type="GO" id="GO:0015031">
    <property type="term" value="P:protein transport"/>
    <property type="evidence" value="ECO:0007669"/>
    <property type="project" value="UniProtKB-KW"/>
</dbReference>
<keyword evidence="10" id="KW-1006">Bacterial flagellum protein export</keyword>
<dbReference type="InterPro" id="IPR053716">
    <property type="entry name" value="Flag_assembly_chemotaxis_eff"/>
</dbReference>
<dbReference type="InterPro" id="IPR052570">
    <property type="entry name" value="FliJ"/>
</dbReference>
<dbReference type="InterPro" id="IPR012823">
    <property type="entry name" value="Flagell_FliJ"/>
</dbReference>
<evidence type="ECO:0000313" key="13">
    <source>
        <dbReference type="Proteomes" id="UP000198641"/>
    </source>
</evidence>
<dbReference type="OrthoDB" id="6465096at2"/>
<dbReference type="AlphaFoldDB" id="A0A1G7RDN0"/>
<evidence type="ECO:0000256" key="5">
    <source>
        <dbReference type="ARBA" id="ARBA00022475"/>
    </source>
</evidence>
<accession>A0A1G7RDN0</accession>
<dbReference type="GO" id="GO:0044781">
    <property type="term" value="P:bacterial-type flagellum organization"/>
    <property type="evidence" value="ECO:0007669"/>
    <property type="project" value="UniProtKB-KW"/>
</dbReference>
<dbReference type="Pfam" id="PF02050">
    <property type="entry name" value="FliJ"/>
    <property type="match status" value="1"/>
</dbReference>
<evidence type="ECO:0000256" key="2">
    <source>
        <dbReference type="ARBA" id="ARBA00010004"/>
    </source>
</evidence>
<dbReference type="STRING" id="284577.SAMN05216571_104201"/>
<dbReference type="InterPro" id="IPR018006">
    <property type="entry name" value="Flag_FliJ_proteobac"/>
</dbReference>
<feature type="region of interest" description="Disordered" evidence="11">
    <location>
        <begin position="19"/>
        <end position="38"/>
    </location>
</feature>
<dbReference type="PRINTS" id="PR01004">
    <property type="entry name" value="FLGFLIJ"/>
</dbReference>
<gene>
    <name evidence="12" type="ORF">SAMN05216571_104201</name>
</gene>
<sequence length="152" mass="17684">MSASLPLDTLTELAREARDAAGQTLANERRSQQQASTQLDTLRRYRLEYATRLQNAMHKGIDPATLHNYQQFLASLDAAVDRARAALEDHAQRVEGCQQHWREEQKRLTSYDTLANRRQEKARRIEQRQEQRHNDEMSSNSLLRRTPDDRGL</sequence>
<feature type="region of interest" description="Disordered" evidence="11">
    <location>
        <begin position="116"/>
        <end position="152"/>
    </location>
</feature>
<evidence type="ECO:0000256" key="10">
    <source>
        <dbReference type="ARBA" id="ARBA00023225"/>
    </source>
</evidence>
<dbReference type="PANTHER" id="PTHR38786">
    <property type="entry name" value="FLAGELLAR FLIJ PROTEIN"/>
    <property type="match status" value="1"/>
</dbReference>
<dbReference type="GO" id="GO:0071973">
    <property type="term" value="P:bacterial-type flagellum-dependent cell motility"/>
    <property type="evidence" value="ECO:0007669"/>
    <property type="project" value="InterPro"/>
</dbReference>